<organism evidence="8 9">
    <name type="scientific">Inquilinus limosus</name>
    <dbReference type="NCBI Taxonomy" id="171674"/>
    <lineage>
        <taxon>Bacteria</taxon>
        <taxon>Pseudomonadati</taxon>
        <taxon>Pseudomonadota</taxon>
        <taxon>Alphaproteobacteria</taxon>
        <taxon>Rhodospirillales</taxon>
        <taxon>Rhodospirillaceae</taxon>
        <taxon>Inquilinus</taxon>
    </lineage>
</organism>
<comment type="similarity">
    <text evidence="1">Belongs to the FGGY kinase family.</text>
</comment>
<sequence length="473" mass="49109">MRIIAIDQGTTSTRALVVEADGRAEIAGSLRHAVRHPQPSRVEQDPAELLANIRQLLAAAGPADAIGLANQGESCLAWDAASGEPLSPVIVWQDTRTLQALANLAGEGVADEVVARSGLPLDPYFSASKLAWIVRSLPAAAAALQAGRLRLGTTDAYFLDRLAGTFATDRATASRTGLMNIATGEWDPELCRLFGVPIDGLPEIRSNIAGFGRVGGIPVAAAIVDQQAALYGHGCRQPGDAKITFGTGAFALAVAGDEPPRAALASGLLPTVAWDLGRGLVYAIDGGVQDVGSAIEWALRAKLADGMADFATFTAPPAIGRGLVFVPAFSGLGCPHWDRSAAPLILGLQPDMTRTDLCQALLEGIAFLTGSIVTAIASHAALADEISIDGGVSRSGYFAQFLADAAGVVVRVREFGERTAFGAAALAALALGAELPAPADRGLVYRPQAAAAPAWRERFAEAQRRCLGWRGVE</sequence>
<feature type="domain" description="Carbohydrate kinase FGGY N-terminal" evidence="6">
    <location>
        <begin position="3"/>
        <end position="232"/>
    </location>
</feature>
<dbReference type="AlphaFoldDB" id="A0A211ZSA5"/>
<dbReference type="RefSeq" id="WP_088150045.1">
    <property type="nucleotide sequence ID" value="NZ_NHON01000007.1"/>
</dbReference>
<dbReference type="PANTHER" id="PTHR10196">
    <property type="entry name" value="SUGAR KINASE"/>
    <property type="match status" value="1"/>
</dbReference>
<comment type="caution">
    <text evidence="8">The sequence shown here is derived from an EMBL/GenBank/DDBJ whole genome shotgun (WGS) entry which is preliminary data.</text>
</comment>
<gene>
    <name evidence="8" type="ORF">BWR60_05710</name>
</gene>
<dbReference type="GO" id="GO:0004370">
    <property type="term" value="F:glycerol kinase activity"/>
    <property type="evidence" value="ECO:0007669"/>
    <property type="project" value="TreeGrafter"/>
</dbReference>
<dbReference type="InterPro" id="IPR043129">
    <property type="entry name" value="ATPase_NBD"/>
</dbReference>
<evidence type="ECO:0000256" key="4">
    <source>
        <dbReference type="ARBA" id="ARBA00022777"/>
    </source>
</evidence>
<keyword evidence="4 8" id="KW-0418">Kinase</keyword>
<keyword evidence="5" id="KW-0067">ATP-binding</keyword>
<evidence type="ECO:0000313" key="8">
    <source>
        <dbReference type="EMBL" id="OWJ68168.1"/>
    </source>
</evidence>
<dbReference type="InterPro" id="IPR000577">
    <property type="entry name" value="Carb_kinase_FGGY"/>
</dbReference>
<feature type="domain" description="Carbohydrate kinase FGGY C-terminal" evidence="7">
    <location>
        <begin position="241"/>
        <end position="430"/>
    </location>
</feature>
<evidence type="ECO:0000256" key="2">
    <source>
        <dbReference type="ARBA" id="ARBA00022679"/>
    </source>
</evidence>
<dbReference type="PANTHER" id="PTHR10196:SF69">
    <property type="entry name" value="GLYCEROL KINASE"/>
    <property type="match status" value="1"/>
</dbReference>
<dbReference type="GO" id="GO:0005524">
    <property type="term" value="F:ATP binding"/>
    <property type="evidence" value="ECO:0007669"/>
    <property type="project" value="UniProtKB-KW"/>
</dbReference>
<evidence type="ECO:0000256" key="1">
    <source>
        <dbReference type="ARBA" id="ARBA00009156"/>
    </source>
</evidence>
<dbReference type="SUPFAM" id="SSF53067">
    <property type="entry name" value="Actin-like ATPase domain"/>
    <property type="match status" value="2"/>
</dbReference>
<evidence type="ECO:0000313" key="9">
    <source>
        <dbReference type="Proteomes" id="UP000196655"/>
    </source>
</evidence>
<dbReference type="InterPro" id="IPR018484">
    <property type="entry name" value="FGGY_N"/>
</dbReference>
<dbReference type="Pfam" id="PF02782">
    <property type="entry name" value="FGGY_C"/>
    <property type="match status" value="1"/>
</dbReference>
<accession>A0A211ZSA5</accession>
<reference evidence="9" key="1">
    <citation type="submission" date="2017-05" db="EMBL/GenBank/DDBJ databases">
        <authorList>
            <person name="Macchi M."/>
            <person name="Festa S."/>
            <person name="Coppotelli B.M."/>
            <person name="Morelli I.S."/>
        </authorList>
    </citation>
    <scope>NUCLEOTIDE SEQUENCE [LARGE SCALE GENOMIC DNA]</scope>
    <source>
        <strain evidence="9">I</strain>
    </source>
</reference>
<dbReference type="Gene3D" id="3.30.420.40">
    <property type="match status" value="2"/>
</dbReference>
<dbReference type="PIRSF" id="PIRSF000538">
    <property type="entry name" value="GlpK"/>
    <property type="match status" value="1"/>
</dbReference>
<dbReference type="GO" id="GO:0005829">
    <property type="term" value="C:cytosol"/>
    <property type="evidence" value="ECO:0007669"/>
    <property type="project" value="TreeGrafter"/>
</dbReference>
<evidence type="ECO:0000259" key="6">
    <source>
        <dbReference type="Pfam" id="PF00370"/>
    </source>
</evidence>
<evidence type="ECO:0000256" key="5">
    <source>
        <dbReference type="ARBA" id="ARBA00022840"/>
    </source>
</evidence>
<evidence type="ECO:0000256" key="3">
    <source>
        <dbReference type="ARBA" id="ARBA00022741"/>
    </source>
</evidence>
<dbReference type="GO" id="GO:0019563">
    <property type="term" value="P:glycerol catabolic process"/>
    <property type="evidence" value="ECO:0007669"/>
    <property type="project" value="TreeGrafter"/>
</dbReference>
<dbReference type="InterPro" id="IPR018485">
    <property type="entry name" value="FGGY_C"/>
</dbReference>
<dbReference type="Proteomes" id="UP000196655">
    <property type="component" value="Unassembled WGS sequence"/>
</dbReference>
<keyword evidence="9" id="KW-1185">Reference proteome</keyword>
<dbReference type="Pfam" id="PF00370">
    <property type="entry name" value="FGGY_N"/>
    <property type="match status" value="1"/>
</dbReference>
<name>A0A211ZSA5_9PROT</name>
<dbReference type="OrthoDB" id="9805576at2"/>
<keyword evidence="2" id="KW-0808">Transferase</keyword>
<proteinExistence type="inferred from homology"/>
<keyword evidence="3" id="KW-0547">Nucleotide-binding</keyword>
<dbReference type="EMBL" id="NHON01000007">
    <property type="protein sequence ID" value="OWJ68168.1"/>
    <property type="molecule type" value="Genomic_DNA"/>
</dbReference>
<evidence type="ECO:0000259" key="7">
    <source>
        <dbReference type="Pfam" id="PF02782"/>
    </source>
</evidence>
<protein>
    <submittedName>
        <fullName evidence="8">Glycerol kinase</fullName>
    </submittedName>
</protein>